<evidence type="ECO:0000313" key="1">
    <source>
        <dbReference type="EMBL" id="SHF42315.1"/>
    </source>
</evidence>
<proteinExistence type="predicted"/>
<protein>
    <submittedName>
        <fullName evidence="1">Uncharacterized protein</fullName>
    </submittedName>
</protein>
<sequence>MTNFKKYLFQVTATVGFFLFVSFSNTFPERPKTGFWAMEGKLITHYFEEKTDSLSGPELFELQDKNGLPIWFGRHIFKDVCISGECKMIRLWLFWDGTGSYLGMQIPDGEPLTKSDHTEFQQEDYVKLEGILRDTASILKALKQEDLIIVPDSIDPYEVDGYTAATQPTLAEVVVKDAVYSCHTLWHTVYGPVQNEINTVLENNLSEKFLANMFASQNQGYISRAIKCVAAHPEYHSAFYPEIMHLVKSDNSALANQALSYFRPEILADTVIQQQLVLVMADTYMNMKYEILWKFIGLGKVNEQVVLELLNMFTSQEMGVGTYNLILRLVTPEHISGNEQIARILSTLSQDENGYVRNLTKKILNKEQ</sequence>
<evidence type="ECO:0000313" key="2">
    <source>
        <dbReference type="Proteomes" id="UP000184164"/>
    </source>
</evidence>
<accession>A0A1M5BIM3</accession>
<name>A0A1M5BIM3_9BACT</name>
<reference evidence="1 2" key="1">
    <citation type="submission" date="2016-11" db="EMBL/GenBank/DDBJ databases">
        <authorList>
            <person name="Jaros S."/>
            <person name="Januszkiewicz K."/>
            <person name="Wedrychowicz H."/>
        </authorList>
    </citation>
    <scope>NUCLEOTIDE SEQUENCE [LARGE SCALE GENOMIC DNA]</scope>
    <source>
        <strain evidence="1 2">DSM 26910</strain>
    </source>
</reference>
<gene>
    <name evidence="1" type="ORF">SAMN05444274_105164</name>
</gene>
<dbReference type="AlphaFoldDB" id="A0A1M5BIM3"/>
<dbReference type="STRING" id="1484053.SAMN05444274_105164"/>
<dbReference type="EMBL" id="FQUM01000005">
    <property type="protein sequence ID" value="SHF42315.1"/>
    <property type="molecule type" value="Genomic_DNA"/>
</dbReference>
<dbReference type="OrthoDB" id="6400902at2"/>
<dbReference type="Proteomes" id="UP000184164">
    <property type="component" value="Unassembled WGS sequence"/>
</dbReference>
<organism evidence="1 2">
    <name type="scientific">Mariniphaga anaerophila</name>
    <dbReference type="NCBI Taxonomy" id="1484053"/>
    <lineage>
        <taxon>Bacteria</taxon>
        <taxon>Pseudomonadati</taxon>
        <taxon>Bacteroidota</taxon>
        <taxon>Bacteroidia</taxon>
        <taxon>Marinilabiliales</taxon>
        <taxon>Prolixibacteraceae</taxon>
        <taxon>Mariniphaga</taxon>
    </lineage>
</organism>
<dbReference type="RefSeq" id="WP_073002006.1">
    <property type="nucleotide sequence ID" value="NZ_FQUM01000005.1"/>
</dbReference>
<keyword evidence="2" id="KW-1185">Reference proteome</keyword>